<evidence type="ECO:0000313" key="2">
    <source>
        <dbReference type="Proteomes" id="UP000190834"/>
    </source>
</evidence>
<name>A0A1T4P7Q5_VIBCI</name>
<gene>
    <name evidence="1" type="ORF">SAMN02745782_01594</name>
</gene>
<evidence type="ECO:0000313" key="1">
    <source>
        <dbReference type="EMBL" id="SJZ87524.1"/>
    </source>
</evidence>
<sequence>MFALLFSYPLLSWIPASLQGEVDIDCSGKLRVGEQDFVFQQVDFLYQPIFLRIQGRGKCWLLWRDSCSEHDYRQLLVKLKREQYCSR</sequence>
<dbReference type="EMBL" id="FUXB01000007">
    <property type="protein sequence ID" value="SJZ87524.1"/>
    <property type="molecule type" value="Genomic_DNA"/>
</dbReference>
<reference evidence="2" key="1">
    <citation type="submission" date="2017-02" db="EMBL/GenBank/DDBJ databases">
        <authorList>
            <person name="Varghese N."/>
            <person name="Submissions S."/>
        </authorList>
    </citation>
    <scope>NUCLEOTIDE SEQUENCE [LARGE SCALE GENOMIC DNA]</scope>
    <source>
        <strain evidence="2">DSM 19608</strain>
    </source>
</reference>
<dbReference type="STRING" id="1123491.SAMN02745782_01594"/>
<protein>
    <submittedName>
        <fullName evidence="1">Uncharacterized protein</fullName>
    </submittedName>
</protein>
<dbReference type="Proteomes" id="UP000190834">
    <property type="component" value="Unassembled WGS sequence"/>
</dbReference>
<organism evidence="1 2">
    <name type="scientific">Vibrio cincinnatiensis DSM 19608</name>
    <dbReference type="NCBI Taxonomy" id="1123491"/>
    <lineage>
        <taxon>Bacteria</taxon>
        <taxon>Pseudomonadati</taxon>
        <taxon>Pseudomonadota</taxon>
        <taxon>Gammaproteobacteria</taxon>
        <taxon>Vibrionales</taxon>
        <taxon>Vibrionaceae</taxon>
        <taxon>Vibrio</taxon>
    </lineage>
</organism>
<accession>A0A1T4P7Q5</accession>
<keyword evidence="2" id="KW-1185">Reference proteome</keyword>
<proteinExistence type="predicted"/>
<dbReference type="AlphaFoldDB" id="A0A1T4P7Q5"/>